<protein>
    <submittedName>
        <fullName evidence="1">Uncharacterized protein</fullName>
    </submittedName>
</protein>
<evidence type="ECO:0000313" key="1">
    <source>
        <dbReference type="EMBL" id="TDX00599.1"/>
    </source>
</evidence>
<dbReference type="AlphaFoldDB" id="A0A4R8DRK1"/>
<sequence>MKGAHLSERKCKEIIRLFCEDLTATQIADVSGVSRVTINNYLKLIRTHIAKYCEEYNPRYRMAGAFSFMPVHAGAGPTFAEEGLQEDVGWLYGIARHDKKLFCDLLSRQEYEELRKLEGTPDDQLHDLGNRRQNHYTATADISGWKLTKLVPPSLQSSLQDQDEYDLFWAMTKSRLSKFRGLNRSTAYLHVKECEFRFNNREDDLFKLLTFIIQRRPLHYSKANGAE</sequence>
<reference evidence="1 2" key="1">
    <citation type="submission" date="2019-03" db="EMBL/GenBank/DDBJ databases">
        <title>Genomic Encyclopedia of Type Strains, Phase IV (KMG-IV): sequencing the most valuable type-strain genomes for metagenomic binning, comparative biology and taxonomic classification.</title>
        <authorList>
            <person name="Goeker M."/>
        </authorList>
    </citation>
    <scope>NUCLEOTIDE SEQUENCE [LARGE SCALE GENOMIC DNA]</scope>
    <source>
        <strain evidence="1 2">DSM 100059</strain>
    </source>
</reference>
<gene>
    <name evidence="1" type="ORF">EDB95_1624</name>
</gene>
<dbReference type="InterPro" id="IPR013324">
    <property type="entry name" value="RNA_pol_sigma_r3/r4-like"/>
</dbReference>
<evidence type="ECO:0000313" key="2">
    <source>
        <dbReference type="Proteomes" id="UP000294498"/>
    </source>
</evidence>
<keyword evidence="2" id="KW-1185">Reference proteome</keyword>
<comment type="caution">
    <text evidence="1">The sequence shown here is derived from an EMBL/GenBank/DDBJ whole genome shotgun (WGS) entry which is preliminary data.</text>
</comment>
<proteinExistence type="predicted"/>
<dbReference type="SUPFAM" id="SSF88659">
    <property type="entry name" value="Sigma3 and sigma4 domains of RNA polymerase sigma factors"/>
    <property type="match status" value="1"/>
</dbReference>
<organism evidence="1 2">
    <name type="scientific">Dinghuibacter silviterrae</name>
    <dbReference type="NCBI Taxonomy" id="1539049"/>
    <lineage>
        <taxon>Bacteria</taxon>
        <taxon>Pseudomonadati</taxon>
        <taxon>Bacteroidota</taxon>
        <taxon>Chitinophagia</taxon>
        <taxon>Chitinophagales</taxon>
        <taxon>Chitinophagaceae</taxon>
        <taxon>Dinghuibacter</taxon>
    </lineage>
</organism>
<dbReference type="Proteomes" id="UP000294498">
    <property type="component" value="Unassembled WGS sequence"/>
</dbReference>
<accession>A0A4R8DRK1</accession>
<name>A0A4R8DRK1_9BACT</name>
<dbReference type="EMBL" id="SODV01000001">
    <property type="protein sequence ID" value="TDX00599.1"/>
    <property type="molecule type" value="Genomic_DNA"/>
</dbReference>